<dbReference type="SUPFAM" id="SSF46785">
    <property type="entry name" value="Winged helix' DNA-binding domain"/>
    <property type="match status" value="1"/>
</dbReference>
<organism evidence="5 6">
    <name type="scientific">Pseudonocardia xishanensis</name>
    <dbReference type="NCBI Taxonomy" id="630995"/>
    <lineage>
        <taxon>Bacteria</taxon>
        <taxon>Bacillati</taxon>
        <taxon>Actinomycetota</taxon>
        <taxon>Actinomycetes</taxon>
        <taxon>Pseudonocardiales</taxon>
        <taxon>Pseudonocardiaceae</taxon>
        <taxon>Pseudonocardia</taxon>
    </lineage>
</organism>
<evidence type="ECO:0000313" key="5">
    <source>
        <dbReference type="EMBL" id="GAA4540943.1"/>
    </source>
</evidence>
<reference evidence="6" key="1">
    <citation type="journal article" date="2019" name="Int. J. Syst. Evol. Microbiol.">
        <title>The Global Catalogue of Microorganisms (GCM) 10K type strain sequencing project: providing services to taxonomists for standard genome sequencing and annotation.</title>
        <authorList>
            <consortium name="The Broad Institute Genomics Platform"/>
            <consortium name="The Broad Institute Genome Sequencing Center for Infectious Disease"/>
            <person name="Wu L."/>
            <person name="Ma J."/>
        </authorList>
    </citation>
    <scope>NUCLEOTIDE SEQUENCE [LARGE SCALE GENOMIC DNA]</scope>
    <source>
        <strain evidence="6">JCM 17906</strain>
    </source>
</reference>
<name>A0ABP8RK06_9PSEU</name>
<comment type="caution">
    <text evidence="5">The sequence shown here is derived from an EMBL/GenBank/DDBJ whole genome shotgun (WGS) entry which is preliminary data.</text>
</comment>
<dbReference type="CDD" id="cd00090">
    <property type="entry name" value="HTH_ARSR"/>
    <property type="match status" value="1"/>
</dbReference>
<keyword evidence="1" id="KW-0805">Transcription regulation</keyword>
<keyword evidence="3" id="KW-0804">Transcription</keyword>
<keyword evidence="6" id="KW-1185">Reference proteome</keyword>
<gene>
    <name evidence="5" type="ORF">GCM10023175_14220</name>
</gene>
<evidence type="ECO:0000313" key="6">
    <source>
        <dbReference type="Proteomes" id="UP001501598"/>
    </source>
</evidence>
<dbReference type="InterPro" id="IPR036390">
    <property type="entry name" value="WH_DNA-bd_sf"/>
</dbReference>
<keyword evidence="2" id="KW-0238">DNA-binding</keyword>
<accession>A0ABP8RK06</accession>
<dbReference type="Proteomes" id="UP001501598">
    <property type="component" value="Unassembled WGS sequence"/>
</dbReference>
<dbReference type="PROSITE" id="PS51118">
    <property type="entry name" value="HTH_HXLR"/>
    <property type="match status" value="1"/>
</dbReference>
<evidence type="ECO:0000256" key="2">
    <source>
        <dbReference type="ARBA" id="ARBA00023125"/>
    </source>
</evidence>
<protein>
    <submittedName>
        <fullName evidence="5">Helix-turn-helix domain-containing protein</fullName>
    </submittedName>
</protein>
<dbReference type="InterPro" id="IPR011991">
    <property type="entry name" value="ArsR-like_HTH"/>
</dbReference>
<dbReference type="PANTHER" id="PTHR33204:SF37">
    <property type="entry name" value="HTH-TYPE TRANSCRIPTIONAL REGULATOR YODB"/>
    <property type="match status" value="1"/>
</dbReference>
<feature type="domain" description="HTH hxlR-type" evidence="4">
    <location>
        <begin position="35"/>
        <end position="133"/>
    </location>
</feature>
<dbReference type="Gene3D" id="1.10.10.10">
    <property type="entry name" value="Winged helix-like DNA-binding domain superfamily/Winged helix DNA-binding domain"/>
    <property type="match status" value="1"/>
</dbReference>
<proteinExistence type="predicted"/>
<dbReference type="InterPro" id="IPR036388">
    <property type="entry name" value="WH-like_DNA-bd_sf"/>
</dbReference>
<dbReference type="InterPro" id="IPR002577">
    <property type="entry name" value="HTH_HxlR"/>
</dbReference>
<dbReference type="Pfam" id="PF01638">
    <property type="entry name" value="HxlR"/>
    <property type="match status" value="1"/>
</dbReference>
<evidence type="ECO:0000259" key="4">
    <source>
        <dbReference type="PROSITE" id="PS51118"/>
    </source>
</evidence>
<dbReference type="PANTHER" id="PTHR33204">
    <property type="entry name" value="TRANSCRIPTIONAL REGULATOR, MARR FAMILY"/>
    <property type="match status" value="1"/>
</dbReference>
<evidence type="ECO:0000256" key="1">
    <source>
        <dbReference type="ARBA" id="ARBA00023015"/>
    </source>
</evidence>
<sequence length="133" mass="14817">MHWVPVTRKGSDFPSVTIQLMPALNAPPDAYLANCPCRSVLDLLADKWSALALGALTAGPLRFGEVRTRLEGISPKVLTAVLRRLEENGLVERTVFPEVPLRVEYALTELGRDANDPLEALRRWVEANIERFP</sequence>
<dbReference type="EMBL" id="BAABGT010000022">
    <property type="protein sequence ID" value="GAA4540943.1"/>
    <property type="molecule type" value="Genomic_DNA"/>
</dbReference>
<evidence type="ECO:0000256" key="3">
    <source>
        <dbReference type="ARBA" id="ARBA00023163"/>
    </source>
</evidence>